<sequence>MSNEEERKIQDKLEAGRIKWELNEIRDELMDELEDLQDDFKDEIEELREASEDIKDDLKEELEEIKEEERSLMNEIRDVKDELENLGDNAKDKFEHTQKKLEHIREKIRRHESKYGARIKKLLEKAKRKAVKRINISVDAEMSDEWKDWAGDLGASVSELVRKSMKFVKNNIGDIAKLEEWGRKMENLGEGIEKSVKESGIENLGESIEKEIKFQVGKTGIKQKIKININGESDKKRIKKRVHGLIKLYKSLPIDKLAKALNRTNEYAENLIYELAAEGIDGSLEDEVFKFTNTSEEVISKLSDLIDKME</sequence>
<dbReference type="SUPFAM" id="SSF58113">
    <property type="entry name" value="Apolipoprotein A-I"/>
    <property type="match status" value="1"/>
</dbReference>
<keyword evidence="1" id="KW-0175">Coiled coil</keyword>
<gene>
    <name evidence="2" type="ORF">LCGC14_0902070</name>
</gene>
<evidence type="ECO:0000313" key="2">
    <source>
        <dbReference type="EMBL" id="KKN23726.1"/>
    </source>
</evidence>
<reference evidence="2" key="1">
    <citation type="journal article" date="2015" name="Nature">
        <title>Complex archaea that bridge the gap between prokaryotes and eukaryotes.</title>
        <authorList>
            <person name="Spang A."/>
            <person name="Saw J.H."/>
            <person name="Jorgensen S.L."/>
            <person name="Zaremba-Niedzwiedzka K."/>
            <person name="Martijn J."/>
            <person name="Lind A.E."/>
            <person name="van Eijk R."/>
            <person name="Schleper C."/>
            <person name="Guy L."/>
            <person name="Ettema T.J."/>
        </authorList>
    </citation>
    <scope>NUCLEOTIDE SEQUENCE</scope>
</reference>
<evidence type="ECO:0000256" key="1">
    <source>
        <dbReference type="SAM" id="Coils"/>
    </source>
</evidence>
<dbReference type="EMBL" id="LAZR01002945">
    <property type="protein sequence ID" value="KKN23726.1"/>
    <property type="molecule type" value="Genomic_DNA"/>
</dbReference>
<organism evidence="2">
    <name type="scientific">marine sediment metagenome</name>
    <dbReference type="NCBI Taxonomy" id="412755"/>
    <lineage>
        <taxon>unclassified sequences</taxon>
        <taxon>metagenomes</taxon>
        <taxon>ecological metagenomes</taxon>
    </lineage>
</organism>
<feature type="coiled-coil region" evidence="1">
    <location>
        <begin position="19"/>
        <end position="114"/>
    </location>
</feature>
<dbReference type="Gene3D" id="1.20.120.20">
    <property type="entry name" value="Apolipoprotein"/>
    <property type="match status" value="1"/>
</dbReference>
<comment type="caution">
    <text evidence="2">The sequence shown here is derived from an EMBL/GenBank/DDBJ whole genome shotgun (WGS) entry which is preliminary data.</text>
</comment>
<accession>A0A0F9RF75</accession>
<proteinExistence type="predicted"/>
<name>A0A0F9RF75_9ZZZZ</name>
<dbReference type="AlphaFoldDB" id="A0A0F9RF75"/>
<protein>
    <submittedName>
        <fullName evidence="2">Uncharacterized protein</fullName>
    </submittedName>
</protein>